<name>A0AAN9KK43_CLITE</name>
<evidence type="ECO:0000313" key="2">
    <source>
        <dbReference type="Proteomes" id="UP001359559"/>
    </source>
</evidence>
<dbReference type="PANTHER" id="PTHR35485:SF4">
    <property type="entry name" value="EXPRESSED PROTEIN"/>
    <property type="match status" value="1"/>
</dbReference>
<dbReference type="Proteomes" id="UP001359559">
    <property type="component" value="Unassembled WGS sequence"/>
</dbReference>
<evidence type="ECO:0000313" key="1">
    <source>
        <dbReference type="EMBL" id="KAK7318361.1"/>
    </source>
</evidence>
<keyword evidence="2" id="KW-1185">Reference proteome</keyword>
<organism evidence="1 2">
    <name type="scientific">Clitoria ternatea</name>
    <name type="common">Butterfly pea</name>
    <dbReference type="NCBI Taxonomy" id="43366"/>
    <lineage>
        <taxon>Eukaryota</taxon>
        <taxon>Viridiplantae</taxon>
        <taxon>Streptophyta</taxon>
        <taxon>Embryophyta</taxon>
        <taxon>Tracheophyta</taxon>
        <taxon>Spermatophyta</taxon>
        <taxon>Magnoliopsida</taxon>
        <taxon>eudicotyledons</taxon>
        <taxon>Gunneridae</taxon>
        <taxon>Pentapetalae</taxon>
        <taxon>rosids</taxon>
        <taxon>fabids</taxon>
        <taxon>Fabales</taxon>
        <taxon>Fabaceae</taxon>
        <taxon>Papilionoideae</taxon>
        <taxon>50 kb inversion clade</taxon>
        <taxon>NPAAA clade</taxon>
        <taxon>indigoferoid/millettioid clade</taxon>
        <taxon>Phaseoleae</taxon>
        <taxon>Clitoria</taxon>
    </lineage>
</organism>
<protein>
    <submittedName>
        <fullName evidence="1">Uncharacterized protein</fullName>
    </submittedName>
</protein>
<comment type="caution">
    <text evidence="1">The sequence shown here is derived from an EMBL/GenBank/DDBJ whole genome shotgun (WGS) entry which is preliminary data.</text>
</comment>
<dbReference type="PANTHER" id="PTHR35485">
    <property type="entry name" value="OS01G0888900 PROTEIN"/>
    <property type="match status" value="1"/>
</dbReference>
<dbReference type="EMBL" id="JAYKXN010000001">
    <property type="protein sequence ID" value="KAK7318361.1"/>
    <property type="molecule type" value="Genomic_DNA"/>
</dbReference>
<gene>
    <name evidence="1" type="ORF">RJT34_03060</name>
</gene>
<sequence length="112" mass="13176">MEGLLPLVYRAIRKHKTRKQYQYLSSGAAMNYNIDMREFYPQTQEYGHYLEEQKVVDDRHSENVGYMRHNSARDFSNGFYSPQQRTHLAACQTSKKIVKSRSHNMFSCFNGG</sequence>
<reference evidence="1 2" key="1">
    <citation type="submission" date="2024-01" db="EMBL/GenBank/DDBJ databases">
        <title>The genomes of 5 underutilized Papilionoideae crops provide insights into root nodulation and disease resistance.</title>
        <authorList>
            <person name="Yuan L."/>
        </authorList>
    </citation>
    <scope>NUCLEOTIDE SEQUENCE [LARGE SCALE GENOMIC DNA]</scope>
    <source>
        <strain evidence="1">LY-2023</strain>
        <tissue evidence="1">Leaf</tissue>
    </source>
</reference>
<proteinExistence type="predicted"/>
<accession>A0AAN9KK43</accession>
<dbReference type="AlphaFoldDB" id="A0AAN9KK43"/>